<reference evidence="2" key="1">
    <citation type="journal article" date="2020" name="Nature">
        <title>Giant virus diversity and host interactions through global metagenomics.</title>
        <authorList>
            <person name="Schulz F."/>
            <person name="Roux S."/>
            <person name="Paez-Espino D."/>
            <person name="Jungbluth S."/>
            <person name="Walsh D.A."/>
            <person name="Denef V.J."/>
            <person name="McMahon K.D."/>
            <person name="Konstantinidis K.T."/>
            <person name="Eloe-Fadrosh E.A."/>
            <person name="Kyrpides N.C."/>
            <person name="Woyke T."/>
        </authorList>
    </citation>
    <scope>NUCLEOTIDE SEQUENCE</scope>
    <source>
        <strain evidence="2">GVMAG-M-3300009151-35</strain>
    </source>
</reference>
<accession>A0A6C0ENB0</accession>
<dbReference type="AlphaFoldDB" id="A0A6C0ENB0"/>
<evidence type="ECO:0000259" key="1">
    <source>
        <dbReference type="Pfam" id="PF08793"/>
    </source>
</evidence>
<dbReference type="Pfam" id="PF08793">
    <property type="entry name" value="2C_adapt"/>
    <property type="match status" value="1"/>
</dbReference>
<feature type="domain" description="2-cysteine adaptor" evidence="1">
    <location>
        <begin position="10"/>
        <end position="42"/>
    </location>
</feature>
<dbReference type="InterPro" id="IPR014901">
    <property type="entry name" value="2-cysteine_adaptor"/>
</dbReference>
<organism evidence="2">
    <name type="scientific">viral metagenome</name>
    <dbReference type="NCBI Taxonomy" id="1070528"/>
    <lineage>
        <taxon>unclassified sequences</taxon>
        <taxon>metagenomes</taxon>
        <taxon>organismal metagenomes</taxon>
    </lineage>
</organism>
<evidence type="ECO:0000313" key="2">
    <source>
        <dbReference type="EMBL" id="QHT30488.1"/>
    </source>
</evidence>
<protein>
    <recommendedName>
        <fullName evidence="1">2-cysteine adaptor domain-containing protein</fullName>
    </recommendedName>
</protein>
<proteinExistence type="predicted"/>
<sequence>MNKITRKDICDKWSINKSINPETMRKIKENGPVYKKLEKLCSLNQNNQLEIEKINEYMKANNLFNSFVNINSVNIIDRINYYLSIKKYLLKIKNNNNCLRLYNIDKINRLPSYRIGNNIILEKIIGTPSSNGIVFLSHFKSNIKYKIKFAVKITNQKPKHKKEIDILKKLTKEVIELKCPHFLISYGYLNCNNTTLKSNNSDDYSIVKDKHFDSNFLPEIINENKALYIQINELASGDFINILITTKNNLLNNIIQMFISIMFFQDRIKAYHTDTHAGNFLYHIINPGGYFHYNIYGKDFYLENIGYLWMIWDFGLVKSFKDAKIPINYDYNKYIYTLDKIIDTIKFIRLSHLEKSIKKKLFTLIKKYNDINDYKKIRNMNKKILTFFISNVSSFITTKPLNIINKIPYIIK</sequence>
<name>A0A6C0ENB0_9ZZZZ</name>
<dbReference type="EMBL" id="MN738902">
    <property type="protein sequence ID" value="QHT30488.1"/>
    <property type="molecule type" value="Genomic_DNA"/>
</dbReference>